<accession>A0AAI9K3J9</accession>
<name>A0AAI9K3J9_9FIRM</name>
<feature type="signal peptide" evidence="2">
    <location>
        <begin position="1"/>
        <end position="25"/>
    </location>
</feature>
<evidence type="ECO:0000313" key="3">
    <source>
        <dbReference type="EMBL" id="GFO93704.1"/>
    </source>
</evidence>
<dbReference type="Proteomes" id="UP000660047">
    <property type="component" value="Unassembled WGS sequence"/>
</dbReference>
<sequence length="524" mass="57749">MRKAGYKKAAALLLVTSLVAGTALTGCGKKKVDYNMGDDENGGGGGKLASRLDVPESYNGKLEGINADTGLTDVSINATEIEVPDTDKMSVLYYELNNVDNDYKKRVCENIFDVSAGVYVYNWDKPYKEDIQREIDSLQSMMDQATSDDDKSYYEDYMKSLKDQLKTASDTREGAGDYSGDTFIGSVGDNEFMVTFYGSGDDMSTGGGFSLDYYPSDQLIQYRPKDGATSVYCYSSEYSDEEASANTASISAADAEQKGTDFLASCGISDVIETSNFDLLWDYSDASYNTVAAEKNGYMVTYKRSVDGVAPYTPNVYGLDSLSTGDDSVYYDTMDETFQLGIDDNGLISAYCLDSFRATGDKKDNVDLISWDDALKKLPEAVNKYYTDNKTQYSTIEFNDVRLTYYKLKDGDKYTYSPVWVFAQCDKMEDGSLDKDYPIQLIMLDATTGDMIDLKDVLNQQTYDSSVVDSVIDSDSDFDISDDSLIDETDITDTDDADSSDESSADAIDIGDADIDMGDQDTTE</sequence>
<evidence type="ECO:0008006" key="5">
    <source>
        <dbReference type="Google" id="ProtNLM"/>
    </source>
</evidence>
<dbReference type="EMBL" id="BLYL01000003">
    <property type="protein sequence ID" value="GFO93704.1"/>
    <property type="molecule type" value="Genomic_DNA"/>
</dbReference>
<evidence type="ECO:0000313" key="4">
    <source>
        <dbReference type="Proteomes" id="UP000660047"/>
    </source>
</evidence>
<dbReference type="PROSITE" id="PS51257">
    <property type="entry name" value="PROKAR_LIPOPROTEIN"/>
    <property type="match status" value="1"/>
</dbReference>
<comment type="caution">
    <text evidence="3">The sequence shown here is derived from an EMBL/GenBank/DDBJ whole genome shotgun (WGS) entry which is preliminary data.</text>
</comment>
<dbReference type="RefSeq" id="WP_015533877.1">
    <property type="nucleotide sequence ID" value="NZ_BLYL01000003.1"/>
</dbReference>
<evidence type="ECO:0000256" key="2">
    <source>
        <dbReference type="SAM" id="SignalP"/>
    </source>
</evidence>
<organism evidence="3 4">
    <name type="scientific">Coprococcus eutactus</name>
    <dbReference type="NCBI Taxonomy" id="33043"/>
    <lineage>
        <taxon>Bacteria</taxon>
        <taxon>Bacillati</taxon>
        <taxon>Bacillota</taxon>
        <taxon>Clostridia</taxon>
        <taxon>Lachnospirales</taxon>
        <taxon>Lachnospiraceae</taxon>
        <taxon>Coprococcus</taxon>
    </lineage>
</organism>
<protein>
    <recommendedName>
        <fullName evidence="5">DUF5105 domain-containing protein</fullName>
    </recommendedName>
</protein>
<feature type="chain" id="PRO_5042491142" description="DUF5105 domain-containing protein" evidence="2">
    <location>
        <begin position="26"/>
        <end position="524"/>
    </location>
</feature>
<proteinExistence type="predicted"/>
<reference evidence="3" key="1">
    <citation type="submission" date="2020-06" db="EMBL/GenBank/DDBJ databases">
        <title>Characterization of fructooligosaccharide metabolism and fructooligosaccharide-degrading enzymes in human commensal butyrate producers.</title>
        <authorList>
            <person name="Tanno H."/>
            <person name="Fujii T."/>
            <person name="Hirano K."/>
            <person name="Maeno S."/>
            <person name="Tonozuka T."/>
            <person name="Sakamoto M."/>
            <person name="Ohkuma M."/>
            <person name="Tochio T."/>
            <person name="Endo A."/>
        </authorList>
    </citation>
    <scope>NUCLEOTIDE SEQUENCE</scope>
    <source>
        <strain evidence="3">JCM 31265</strain>
    </source>
</reference>
<feature type="region of interest" description="Disordered" evidence="1">
    <location>
        <begin position="479"/>
        <end position="524"/>
    </location>
</feature>
<keyword evidence="2" id="KW-0732">Signal</keyword>
<gene>
    <name evidence="3" type="ORF">COEU31_07500</name>
</gene>
<evidence type="ECO:0000256" key="1">
    <source>
        <dbReference type="SAM" id="MobiDB-lite"/>
    </source>
</evidence>
<dbReference type="AlphaFoldDB" id="A0AAI9K3J9"/>